<keyword evidence="8" id="KW-0067">ATP-binding</keyword>
<sequence length="501" mass="52835">MLTNRFLMVVKNYTGDKLNFGLAAEKAKADGKSVNVVFVNDDVSVEGNALVGQRGLAGVVLVLKIAGALAAKGASLEDLTRVANKTAASLVTVSASLDRCSVPNRGRQDGLPFDELEFGMGIHNEPGTQRAKLDTLDKTVEHLLTMLLCTSSNEGSNSWRPAPGQSVGVVINSLGGLSVLELNVVADEVLRQLQKQHDGVHVIRLLVGTFLTSLDGPGFSVTLLRLDDSEILSLLDEPTQAPAWPHKVSDVSGERLSLAAQIVDATPPEPETDSEVVEIAYETEVFARLLDGIDVTTRDDEPLITKYDTIAGDGDCGETLLSGVSALRQGFAEYKGKTILPSQAFRLAATAAERGMGGTSGALYAIFLNAVSTALKKQSYKSTEAEKSENYALVIYSALGDGLGELYKYTLARKGHRTLMDALIPFVETLLGTGGLAAGFSAAQTGAESTRQMPAAMGRASYVGSDVFAQHGGIPDPGALGVVSVIRGVVEALGLEVRESE</sequence>
<dbReference type="SUPFAM" id="SSF101473">
    <property type="entry name" value="DhaL-like"/>
    <property type="match status" value="1"/>
</dbReference>
<dbReference type="Gene3D" id="1.25.40.340">
    <property type="match status" value="1"/>
</dbReference>
<evidence type="ECO:0000256" key="9">
    <source>
        <dbReference type="ARBA" id="ARBA00047974"/>
    </source>
</evidence>
<dbReference type="Pfam" id="PF02734">
    <property type="entry name" value="Dak2"/>
    <property type="match status" value="1"/>
</dbReference>
<proteinExistence type="inferred from homology"/>
<reference evidence="13 14" key="1">
    <citation type="submission" date="2024-01" db="EMBL/GenBank/DDBJ databases">
        <authorList>
            <person name="Allen C."/>
            <person name="Tagirdzhanova G."/>
        </authorList>
    </citation>
    <scope>NUCLEOTIDE SEQUENCE [LARGE SCALE GENOMIC DNA]</scope>
</reference>
<evidence type="ECO:0000256" key="3">
    <source>
        <dbReference type="ARBA" id="ARBA00008757"/>
    </source>
</evidence>
<dbReference type="InterPro" id="IPR050861">
    <property type="entry name" value="Dihydroxyacetone_Kinase"/>
</dbReference>
<keyword evidence="4" id="KW-0808">Transferase</keyword>
<comment type="catalytic activity">
    <reaction evidence="10">
        <text>dihydroxyacetone + ATP = dihydroxyacetone phosphate + ADP + H(+)</text>
        <dbReference type="Rhea" id="RHEA:15773"/>
        <dbReference type="ChEBI" id="CHEBI:15378"/>
        <dbReference type="ChEBI" id="CHEBI:16016"/>
        <dbReference type="ChEBI" id="CHEBI:30616"/>
        <dbReference type="ChEBI" id="CHEBI:57642"/>
        <dbReference type="ChEBI" id="CHEBI:456216"/>
        <dbReference type="EC" id="2.7.1.29"/>
    </reaction>
</comment>
<evidence type="ECO:0000259" key="12">
    <source>
        <dbReference type="PROSITE" id="PS51481"/>
    </source>
</evidence>
<keyword evidence="14" id="KW-1185">Reference proteome</keyword>
<comment type="function">
    <text evidence="1">Catalyzes both the phosphorylation of dihydroxyacetone and of glyceraldehyde.</text>
</comment>
<evidence type="ECO:0000256" key="5">
    <source>
        <dbReference type="ARBA" id="ARBA00022741"/>
    </source>
</evidence>
<name>A0ABP0CTG8_9PEZI</name>
<feature type="domain" description="DhaK" evidence="12">
    <location>
        <begin position="1"/>
        <end position="244"/>
    </location>
</feature>
<gene>
    <name evidence="13" type="primary">DAK2</name>
    <name evidence="13" type="ORF">SBRCBS47491_009278</name>
</gene>
<accession>A0ABP0CTG8</accession>
<comment type="catalytic activity">
    <reaction evidence="9">
        <text>D-glyceraldehyde + ATP = D-glyceraldehyde 3-phosphate + ADP + H(+)</text>
        <dbReference type="Rhea" id="RHEA:13941"/>
        <dbReference type="ChEBI" id="CHEBI:15378"/>
        <dbReference type="ChEBI" id="CHEBI:17378"/>
        <dbReference type="ChEBI" id="CHEBI:30616"/>
        <dbReference type="ChEBI" id="CHEBI:59776"/>
        <dbReference type="ChEBI" id="CHEBI:456216"/>
        <dbReference type="EC" id="2.7.1.28"/>
    </reaction>
</comment>
<comment type="pathway">
    <text evidence="2">Polyol metabolism; glycerol fermentation; glycerone phosphate from glycerol (oxidative route): step 2/2.</text>
</comment>
<protein>
    <submittedName>
        <fullName evidence="13">Dihydroxyacetone kinase 2</fullName>
    </submittedName>
</protein>
<evidence type="ECO:0000313" key="14">
    <source>
        <dbReference type="Proteomes" id="UP001642406"/>
    </source>
</evidence>
<evidence type="ECO:0000259" key="11">
    <source>
        <dbReference type="PROSITE" id="PS51480"/>
    </source>
</evidence>
<organism evidence="13 14">
    <name type="scientific">Sporothrix bragantina</name>
    <dbReference type="NCBI Taxonomy" id="671064"/>
    <lineage>
        <taxon>Eukaryota</taxon>
        <taxon>Fungi</taxon>
        <taxon>Dikarya</taxon>
        <taxon>Ascomycota</taxon>
        <taxon>Pezizomycotina</taxon>
        <taxon>Sordariomycetes</taxon>
        <taxon>Sordariomycetidae</taxon>
        <taxon>Ophiostomatales</taxon>
        <taxon>Ophiostomataceae</taxon>
        <taxon>Sporothrix</taxon>
    </lineage>
</organism>
<evidence type="ECO:0000256" key="7">
    <source>
        <dbReference type="ARBA" id="ARBA00022798"/>
    </source>
</evidence>
<dbReference type="GO" id="GO:0016301">
    <property type="term" value="F:kinase activity"/>
    <property type="evidence" value="ECO:0007669"/>
    <property type="project" value="UniProtKB-KW"/>
</dbReference>
<keyword evidence="7" id="KW-0319">Glycerol metabolism</keyword>
<dbReference type="EMBL" id="CAWUHC010000141">
    <property type="protein sequence ID" value="CAK7235393.1"/>
    <property type="molecule type" value="Genomic_DNA"/>
</dbReference>
<dbReference type="Gene3D" id="3.30.1180.20">
    <property type="entry name" value="Dihydroxyacetone kinase, domain 2"/>
    <property type="match status" value="1"/>
</dbReference>
<dbReference type="SUPFAM" id="SSF82549">
    <property type="entry name" value="DAK1/DegV-like"/>
    <property type="match status" value="1"/>
</dbReference>
<dbReference type="InterPro" id="IPR036117">
    <property type="entry name" value="DhaL_dom_sf"/>
</dbReference>
<dbReference type="PANTHER" id="PTHR28629:SF4">
    <property type="entry name" value="TRIOKINASE_FMN CYCLASE"/>
    <property type="match status" value="1"/>
</dbReference>
<dbReference type="PROSITE" id="PS51480">
    <property type="entry name" value="DHAL"/>
    <property type="match status" value="1"/>
</dbReference>
<comment type="caution">
    <text evidence="13">The sequence shown here is derived from an EMBL/GenBank/DDBJ whole genome shotgun (WGS) entry which is preliminary data.</text>
</comment>
<evidence type="ECO:0000256" key="2">
    <source>
        <dbReference type="ARBA" id="ARBA00004778"/>
    </source>
</evidence>
<keyword evidence="6 13" id="KW-0418">Kinase</keyword>
<dbReference type="SMART" id="SM01120">
    <property type="entry name" value="Dak2"/>
    <property type="match status" value="1"/>
</dbReference>
<keyword evidence="5" id="KW-0547">Nucleotide-binding</keyword>
<feature type="domain" description="DhaL" evidence="11">
    <location>
        <begin position="284"/>
        <end position="491"/>
    </location>
</feature>
<evidence type="ECO:0000256" key="10">
    <source>
        <dbReference type="ARBA" id="ARBA00048898"/>
    </source>
</evidence>
<dbReference type="Pfam" id="PF02733">
    <property type="entry name" value="Dak1"/>
    <property type="match status" value="1"/>
</dbReference>
<dbReference type="PANTHER" id="PTHR28629">
    <property type="entry name" value="TRIOKINASE/FMN CYCLASE"/>
    <property type="match status" value="1"/>
</dbReference>
<evidence type="ECO:0000256" key="8">
    <source>
        <dbReference type="ARBA" id="ARBA00022840"/>
    </source>
</evidence>
<dbReference type="PROSITE" id="PS51481">
    <property type="entry name" value="DHAK"/>
    <property type="match status" value="1"/>
</dbReference>
<evidence type="ECO:0000256" key="6">
    <source>
        <dbReference type="ARBA" id="ARBA00022777"/>
    </source>
</evidence>
<dbReference type="InterPro" id="IPR004006">
    <property type="entry name" value="DhaK_dom"/>
</dbReference>
<evidence type="ECO:0000313" key="13">
    <source>
        <dbReference type="EMBL" id="CAK7235393.1"/>
    </source>
</evidence>
<evidence type="ECO:0000256" key="4">
    <source>
        <dbReference type="ARBA" id="ARBA00022679"/>
    </source>
</evidence>
<comment type="similarity">
    <text evidence="3">Belongs to the dihydroxyacetone kinase (DAK) family.</text>
</comment>
<evidence type="ECO:0000256" key="1">
    <source>
        <dbReference type="ARBA" id="ARBA00003264"/>
    </source>
</evidence>
<dbReference type="Proteomes" id="UP001642406">
    <property type="component" value="Unassembled WGS sequence"/>
</dbReference>
<dbReference type="Gene3D" id="3.40.50.10440">
    <property type="entry name" value="Dihydroxyacetone kinase, domain 1"/>
    <property type="match status" value="1"/>
</dbReference>
<dbReference type="InterPro" id="IPR004007">
    <property type="entry name" value="DhaL_dom"/>
</dbReference>